<dbReference type="PANTHER" id="PTHR30383:SF26">
    <property type="entry name" value="SGNH HYDROLASE-TYPE ESTERASE DOMAIN-CONTAINING PROTEIN"/>
    <property type="match status" value="1"/>
</dbReference>
<dbReference type="Gene3D" id="3.40.50.1110">
    <property type="entry name" value="SGNH hydrolase"/>
    <property type="match status" value="1"/>
</dbReference>
<dbReference type="RefSeq" id="WP_165261043.1">
    <property type="nucleotide sequence ID" value="NZ_LR215032.1"/>
</dbReference>
<dbReference type="Pfam" id="PF00657">
    <property type="entry name" value="Lipase_GDSL"/>
    <property type="match status" value="1"/>
</dbReference>
<dbReference type="InterPro" id="IPR001087">
    <property type="entry name" value="GDSL"/>
</dbReference>
<proteinExistence type="predicted"/>
<keyword evidence="2" id="KW-1185">Reference proteome</keyword>
<dbReference type="EMBL" id="LR215032">
    <property type="protein sequence ID" value="VEU73174.1"/>
    <property type="molecule type" value="Genomic_DNA"/>
</dbReference>
<organism evidence="1 2">
    <name type="scientific">Mycoplasmopsis gallopavonis</name>
    <dbReference type="NCBI Taxonomy" id="76629"/>
    <lineage>
        <taxon>Bacteria</taxon>
        <taxon>Bacillati</taxon>
        <taxon>Mycoplasmatota</taxon>
        <taxon>Mycoplasmoidales</taxon>
        <taxon>Metamycoplasmataceae</taxon>
        <taxon>Mycoplasmopsis</taxon>
    </lineage>
</organism>
<accession>A0A449B0B0</accession>
<evidence type="ECO:0000313" key="1">
    <source>
        <dbReference type="EMBL" id="VEU73174.1"/>
    </source>
</evidence>
<keyword evidence="1" id="KW-0614">Plasmid</keyword>
<dbReference type="InterPro" id="IPR016024">
    <property type="entry name" value="ARM-type_fold"/>
</dbReference>
<reference evidence="1 2" key="1">
    <citation type="submission" date="2019-01" db="EMBL/GenBank/DDBJ databases">
        <authorList>
            <consortium name="Pathogen Informatics"/>
        </authorList>
    </citation>
    <scope>NUCLEOTIDE SEQUENCE [LARGE SCALE GENOMIC DNA]</scope>
    <source>
        <strain evidence="1 2">NCTC10186</strain>
        <plasmid evidence="2">2</plasmid>
    </source>
</reference>
<dbReference type="PANTHER" id="PTHR30383">
    <property type="entry name" value="THIOESTERASE 1/PROTEASE 1/LYSOPHOSPHOLIPASE L1"/>
    <property type="match status" value="1"/>
</dbReference>
<dbReference type="SUPFAM" id="SSF52266">
    <property type="entry name" value="SGNH hydrolase"/>
    <property type="match status" value="1"/>
</dbReference>
<sequence>MALAWIGASAAFVSCAAPGSSRPLPKGDGDVILDRPTLKNDVETLPTDIIHSVDPGFESGAIVIDPSKINNSKNTQRNISPKLIRANQKINYVALGDSITAGFDGTLPQDYPGSLIEGKIEGASYPAFLARILNVNNRVSQFNNYAVSGSTILDWMRFLGIDYQTTEGRYHNILETSYSNPQTKKAEILANLKNANLITFTLGANDFFYLIFESLKNSNFFELIDNLTSNSPSYQKAAEYISEIYEKTLPEVKKRLAHFISNLKLLAPNANINLVSYPTPFLGLKEIFDRAFSGILGSNLKISIMDQIVSFLNSNLIEIASKYDVNYVDAYNPTYWNKEYRNLSSIFLDIHPNTRAYKKMAMDIYLKITNSKLALENYSYDSYDFTTSFINSDSASLSYQIETNVSPINVLGFNTTAFLNKETTFEQELNILRNSNNFSNRILQLVHVFKDISLDVIELLLTNSFYLKVDPEQKLHEILFTTRDGVLVAEDLINQITDSGILSDIINQIQTNLEDLAQRGKLNISTLFNAFKDAILQERYIYQIVNAFASSKFITENKSHLKEVLDEISSNVFKVYGDKLVKLITELAEPQAQKVLGVSKQQLTNLLNLLIFENPSTKTLNTDFINLTHLLINTFVDNSQNFENVENLKDLLSAFINDPNFSETRDQLNRSEFVAKFSLYVKNILRKLLKEQPVQDFVSTSLTNFLSKNNLLKNEKEQADFKNLLGNLLVTINNSNEADDLFEFVQEFIASFLEGFPITPNNELGNLAQDSLTQAANKQFKDPEQLLGIIKLLSKAITDNQSPEQVVQNKEIIKTLVTNFLQSEKLGITSLINALLPSPAKNAIEEYVGQENFNNLILIIAKNKNLTTIVNYLVQEFIDKLPEINGHEAEIQNLGDFVKFMLVRIDLAPIENPLRQILTSLLDDPNFQNVLKKILQVSFESLQLDPQLPKYSSLINDLATNLGKILRNLDILDPFFDRLFALLREIKNEANLDVQAQKLKEIPSILTDLIVEKVKPNPLDFIKKVLEFDIIDNNKQAWVDLLTKIYDKFAHGNFIYEIFISFVRPELEKYADYINPGEVEQILKNIMTSDEITQSFSQILEILINDRSWIDALANKSSFEEIANVFLKLTNFKEKVILPLKPLIIKSLKEEQYTKTLIQLLDYLAKEQGFDLNLDRNYDSLNLIVSTLVSYAQQNNLIEKVVTYLFNALENGSDVNEIKLQLQTTWPTLLSEIDILGIIKHVIQDLATLNDRNQNNLVEFAIELYQQFINHANFETWINQIPVQALNLSQVSNQTILDLIKTILKDPDFTSILRTTFKSILSNSILGNGNWETPLDFVVAILKDSHLISEIQEPLKNILNKNLLENDANDNFILELILSSIQNQAKLTPYLKNVSLDKQKELLNSSLVTVKFIVKEYGLIDLVLEALSDYANDSKSDTLNDLVAKILAKIQTKLESLDLSQESFKILQKFLATTNVDSELKETLKQIFSNAKEQVLANLTTESISKVINSLPASIQTELNKYLSVESLSNLLKIILNNQSFENILSNVITKIVDNLEAFKEPEVNSWTSFAQKVLKIVDLQTFKTDIHNLLDELLNLNDLQNVVSNLILELLQTHLEEFYLQNVEPSKKFARITSQNFKKLLKDLGFYDLLIDQSIDFLDKLKTSDNLADEIAKYPQFIANQLLELLKTDGQYDLGKIKTKLQIALNSPIFSQNKTYLINLFKYLFAKESSKQKLREFLTNLVNSNSLPANLNDYLDSNELINVINFVVDNEDLDQLIYSFVDIVFNHTDLIFNSFQGDIFDVESFIFQLLKKHKYLKTNLEAISGLAISILNNNFLDNSLAKTLNKILKDQGLITSDLPNSFASDLRTTVLNLLKSNSNNPFVVRILNKIANLLDQANITSFAQLKDSLVSDLSEFLNFQDFSLIKELLNSPIFQTNNLATLKEIAHKAFTKYLAPSELNLLLNKVDSQTWTNIASKVGLTATKLKELIQKEYAKEETQSVINNLIDLLLEKLTASSNNSFKQANSFNDLIKAFFAQNDLTELIRPRVIQIINDFIANPDTKTFFKTTLKNLLKAPEASKYFAGVSDSEIDSLSSNLVEIYFNIDSVLSLTNVAYDSLVAELAKNGISLNVPSIISSVFGALQKNLSQGQGIEQNVLALIRAIANAKLFQQNKDTLIKIIKNAYDSLDLNSQASSILDKLPANIKAEISNYIEPDKLDKLLKDILSSSQFKNVFIDTITSVISHMNEYEHVQSIGELVQITLKNLHFEELRDNLIALVNLILHNEQITDLLKSFLNQTLKTYHVEVTASDVQKLINDLAYEGANFLGSLDIFEKIIRRVFDEIQNASTSQEQLAQAIKNLPTIIKDMLTGEFSQNLVDIANRIFKLSAIQNNKSALQKVIVQLIKGLHQGAKDSNSSQIIKWLEPSIRSIQNPIFDTNVQQALIAALNEVFNNQSLYDVLNLAVGQVLNEPNLNFLSNLDNPFLILKHFTAKTSFIASLKTNFKKLLVSTFKQTNGSEVSDFTKFISSLIFKTLNVYGLDQGITQIPNKDKLISDVLFDWGNFIDQTNAYDKLFDALINTINNSSNLNEFSSKIGANILQSFDFANDFSLIKKFINLSTNVAKNSETWNKIARNLIANFLSKNQYLTKILGFANFGTKLASYEIAEQDFVQVITNLMQNRHVKNLISETVSHIILHFDDFKQANSYNDLLKILFSDQTFNANLVSLVTPLVDVLLANAQAQEMIGKVAYHGLLNSEYNELLSGMNKIESIRLFGDLIGIFKAFDSHLNLLNPILKASFDELGNHGKDFEVASLINVASTQFNLFFGDSQNLEANLLKLLKTLLTSEKVLNNQSALKKFIHNIISYFIKHYDFGQMIWDQIPQQTQEFILLNFVNNQNNNGLNVFKNIINEFIRVPESTNLISNLISFIISNPQVINRASRFTEILQAYLATANNELQFKRDLKTFLLGALKTNSFKVNAEYLIHKFLEFLGVQTDSEINLYINVLANNVYAGIDRLGVLDNLINSLISVVKKPNQNLQTMIETIKNNLFASLQLTDYETFKKFLRDPLLIGSSVQNGQTINHKSAVRKILHGIIGKFLTQKDKIKQIASDLKLAKLIFDQEDDVSVEIVNNTIVSFVNNEKLKRVLDLIIDDILDRTDQYLSKTTWYGALNVLLNKPSSNSLDSLKTNLKGWIMDIVNNNQNNDFYRGLARILITKMKASNWNLSILKDEALFESVIKGLVVTVVNSNQFDWVFEQIYTNLKNTNFEATNNPSAAFSQAIMDGVLSLIRVNKSKQISLDKLLNQKDLIEKILTKIGDANYVKFINRLFEASKYSYTSTNNGKSGHFNAANTTGIYEFIRTNLVEKNQPSAGGSSGGGGTSSSGSSEATGVKFDVNIFNVVSKAQNFFKVFFKPIYRELIKKVTTNQYSSEYQVKYKLTDEYKALFRLYTLLLWYIGDGVGYDSAQFWNIGIDIQAMVNKGAAAAFDESRDANKKAFDQKLRKWYKTMGAKSNGWYNDEFVQGNRSTTTTYDNYWADQLLAYIYYLEKPKDRHSSRTIVEVLLDALNKGYLKNPQ</sequence>
<dbReference type="CDD" id="cd00229">
    <property type="entry name" value="SGNH_hydrolase"/>
    <property type="match status" value="1"/>
</dbReference>
<protein>
    <submittedName>
        <fullName evidence="1">Uncharacterized protein</fullName>
    </submittedName>
</protein>
<dbReference type="Proteomes" id="UP000289862">
    <property type="component" value="Plasmid 2"/>
</dbReference>
<dbReference type="GO" id="GO:0004622">
    <property type="term" value="F:phosphatidylcholine lysophospholipase activity"/>
    <property type="evidence" value="ECO:0007669"/>
    <property type="project" value="TreeGrafter"/>
</dbReference>
<gene>
    <name evidence="1" type="ORF">NCTC10186_00662</name>
</gene>
<dbReference type="InterPro" id="IPR051532">
    <property type="entry name" value="Ester_Hydrolysis_Enzymes"/>
</dbReference>
<dbReference type="KEGG" id="mgal:NCTC10186_00662"/>
<dbReference type="InterPro" id="IPR036514">
    <property type="entry name" value="SGNH_hydro_sf"/>
</dbReference>
<dbReference type="SUPFAM" id="SSF48371">
    <property type="entry name" value="ARM repeat"/>
    <property type="match status" value="1"/>
</dbReference>
<geneLocation type="plasmid" evidence="1 2">
    <name>2</name>
</geneLocation>
<name>A0A449B0B0_9BACT</name>
<evidence type="ECO:0000313" key="2">
    <source>
        <dbReference type="Proteomes" id="UP000289862"/>
    </source>
</evidence>